<dbReference type="EMBL" id="BGZL01000002">
    <property type="protein sequence ID" value="GBP99139.1"/>
    <property type="molecule type" value="Genomic_DNA"/>
</dbReference>
<accession>A0A388STS8</accession>
<evidence type="ECO:0000313" key="3">
    <source>
        <dbReference type="Proteomes" id="UP000265354"/>
    </source>
</evidence>
<evidence type="ECO:0000256" key="1">
    <source>
        <dbReference type="SAM" id="MobiDB-lite"/>
    </source>
</evidence>
<evidence type="ECO:0000313" key="2">
    <source>
        <dbReference type="EMBL" id="GBP99139.1"/>
    </source>
</evidence>
<protein>
    <submittedName>
        <fullName evidence="2">Uncharacterized protein</fullName>
    </submittedName>
</protein>
<feature type="region of interest" description="Disordered" evidence="1">
    <location>
        <begin position="96"/>
        <end position="125"/>
    </location>
</feature>
<proteinExistence type="predicted"/>
<gene>
    <name evidence="2" type="ORF">SSP531S_05340</name>
</gene>
<organism evidence="2 3">
    <name type="scientific">Streptomyces spongiicola</name>
    <dbReference type="NCBI Taxonomy" id="1690221"/>
    <lineage>
        <taxon>Bacteria</taxon>
        <taxon>Bacillati</taxon>
        <taxon>Actinomycetota</taxon>
        <taxon>Actinomycetes</taxon>
        <taxon>Kitasatosporales</taxon>
        <taxon>Streptomycetaceae</taxon>
        <taxon>Streptomyces</taxon>
    </lineage>
</organism>
<name>A0A388STS8_9ACTN</name>
<dbReference type="AlphaFoldDB" id="A0A388STS8"/>
<feature type="compositionally biased region" description="Basic and acidic residues" evidence="1">
    <location>
        <begin position="106"/>
        <end position="125"/>
    </location>
</feature>
<reference evidence="2 3" key="1">
    <citation type="submission" date="2018-07" db="EMBL/GenBank/DDBJ databases">
        <title>Whole Genome Shotgun Sequence of Streptomyces spongiicola strain 531S.</title>
        <authorList>
            <person name="Dohra H."/>
            <person name="Kodani S."/>
        </authorList>
    </citation>
    <scope>NUCLEOTIDE SEQUENCE [LARGE SCALE GENOMIC DNA]</scope>
    <source>
        <strain evidence="2 3">531S</strain>
    </source>
</reference>
<sequence length="125" mass="13227">MVVELQFLLGGEVAADPEVGCVPDQRAFEGYVETVARQLAGFQGDEGVPAEQPGAYGRPFGHARRVVEVHLVHGPDPGAVAVERLAADQAARIDVGLHGPSNRSHGFAEHYESAHPGRRPLESAG</sequence>
<comment type="caution">
    <text evidence="2">The sequence shown here is derived from an EMBL/GenBank/DDBJ whole genome shotgun (WGS) entry which is preliminary data.</text>
</comment>
<dbReference type="Proteomes" id="UP000265354">
    <property type="component" value="Unassembled WGS sequence"/>
</dbReference>